<evidence type="ECO:0000256" key="2">
    <source>
        <dbReference type="SAM" id="SignalP"/>
    </source>
</evidence>
<proteinExistence type="predicted"/>
<keyword evidence="2" id="KW-0732">Signal</keyword>
<feature type="compositionally biased region" description="Low complexity" evidence="1">
    <location>
        <begin position="78"/>
        <end position="90"/>
    </location>
</feature>
<dbReference type="AlphaFoldDB" id="A0A5B0QE99"/>
<accession>A0A5B0QE99</accession>
<organism evidence="3 4">
    <name type="scientific">Puccinia graminis f. sp. tritici</name>
    <dbReference type="NCBI Taxonomy" id="56615"/>
    <lineage>
        <taxon>Eukaryota</taxon>
        <taxon>Fungi</taxon>
        <taxon>Dikarya</taxon>
        <taxon>Basidiomycota</taxon>
        <taxon>Pucciniomycotina</taxon>
        <taxon>Pucciniomycetes</taxon>
        <taxon>Pucciniales</taxon>
        <taxon>Pucciniaceae</taxon>
        <taxon>Puccinia</taxon>
    </lineage>
</organism>
<evidence type="ECO:0000313" key="3">
    <source>
        <dbReference type="EMBL" id="KAA1111507.1"/>
    </source>
</evidence>
<keyword evidence="4" id="KW-1185">Reference proteome</keyword>
<feature type="chain" id="PRO_5022859013" evidence="2">
    <location>
        <begin position="19"/>
        <end position="142"/>
    </location>
</feature>
<dbReference type="Proteomes" id="UP000324748">
    <property type="component" value="Unassembled WGS sequence"/>
</dbReference>
<feature type="region of interest" description="Disordered" evidence="1">
    <location>
        <begin position="72"/>
        <end position="98"/>
    </location>
</feature>
<reference evidence="3 4" key="1">
    <citation type="submission" date="2019-05" db="EMBL/GenBank/DDBJ databases">
        <title>Emergence of the Ug99 lineage of the wheat stem rust pathogen through somatic hybridization.</title>
        <authorList>
            <person name="Li F."/>
            <person name="Upadhyaya N.M."/>
            <person name="Sperschneider J."/>
            <person name="Matny O."/>
            <person name="Nguyen-Phuc H."/>
            <person name="Mago R."/>
            <person name="Raley C."/>
            <person name="Miller M.E."/>
            <person name="Silverstein K.A.T."/>
            <person name="Henningsen E."/>
            <person name="Hirsch C.D."/>
            <person name="Visser B."/>
            <person name="Pretorius Z.A."/>
            <person name="Steffenson B.J."/>
            <person name="Schwessinger B."/>
            <person name="Dodds P.N."/>
            <person name="Figueroa M."/>
        </authorList>
    </citation>
    <scope>NUCLEOTIDE SEQUENCE [LARGE SCALE GENOMIC DNA]</scope>
    <source>
        <strain evidence="3">21-0</strain>
    </source>
</reference>
<evidence type="ECO:0000313" key="4">
    <source>
        <dbReference type="Proteomes" id="UP000324748"/>
    </source>
</evidence>
<protein>
    <submittedName>
        <fullName evidence="3">Uncharacterized protein</fullName>
    </submittedName>
</protein>
<dbReference type="OrthoDB" id="10398254at2759"/>
<gene>
    <name evidence="3" type="ORF">PGT21_002336</name>
</gene>
<name>A0A5B0QE99_PUCGR</name>
<sequence length="142" mass="15396">MWLYIHSLVTSPCSGVLAAEAHSTAGQTGESRWVHRQLGLPNLTPLSTSSTRSEPAGLCPFPSALPPHAPGCHHNDQPASARAPANNRNSITGLPLRHSTSTPLTDCRNIDWNDPVATKDYFTTNNRHMLPPCCLMNSPYES</sequence>
<comment type="caution">
    <text evidence="3">The sequence shown here is derived from an EMBL/GenBank/DDBJ whole genome shotgun (WGS) entry which is preliminary data.</text>
</comment>
<dbReference type="EMBL" id="VSWC01000016">
    <property type="protein sequence ID" value="KAA1111507.1"/>
    <property type="molecule type" value="Genomic_DNA"/>
</dbReference>
<evidence type="ECO:0000256" key="1">
    <source>
        <dbReference type="SAM" id="MobiDB-lite"/>
    </source>
</evidence>
<feature type="signal peptide" evidence="2">
    <location>
        <begin position="1"/>
        <end position="18"/>
    </location>
</feature>